<keyword evidence="7" id="KW-0539">Nucleus</keyword>
<dbReference type="SUPFAM" id="SSF57879">
    <property type="entry name" value="Zinc domain conserved in yeast copper-regulated transcription factors"/>
    <property type="match status" value="1"/>
</dbReference>
<keyword evidence="4" id="KW-0186">Copper</keyword>
<dbReference type="GO" id="GO:0006878">
    <property type="term" value="P:intracellular copper ion homeostasis"/>
    <property type="evidence" value="ECO:0007669"/>
    <property type="project" value="TreeGrafter"/>
</dbReference>
<dbReference type="RefSeq" id="XP_056544242.1">
    <property type="nucleotide sequence ID" value="XM_056685500.1"/>
</dbReference>
<evidence type="ECO:0000313" key="11">
    <source>
        <dbReference type="Proteomes" id="UP001149163"/>
    </source>
</evidence>
<evidence type="ECO:0000256" key="1">
    <source>
        <dbReference type="ARBA" id="ARBA00004123"/>
    </source>
</evidence>
<dbReference type="GO" id="GO:0045944">
    <property type="term" value="P:positive regulation of transcription by RNA polymerase II"/>
    <property type="evidence" value="ECO:0007669"/>
    <property type="project" value="TreeGrafter"/>
</dbReference>
<feature type="compositionally biased region" description="Low complexity" evidence="8">
    <location>
        <begin position="166"/>
        <end position="178"/>
    </location>
</feature>
<dbReference type="Pfam" id="PF00649">
    <property type="entry name" value="Copper-fist"/>
    <property type="match status" value="1"/>
</dbReference>
<comment type="caution">
    <text evidence="10">The sequence shown here is derived from an EMBL/GenBank/DDBJ whole genome shotgun (WGS) entry which is preliminary data.</text>
</comment>
<dbReference type="FunFam" id="3.90.430.10:FF:000001">
    <property type="entry name" value="Copper fist DNA-binding protein"/>
    <property type="match status" value="1"/>
</dbReference>
<dbReference type="PANTHER" id="PTHR28088">
    <property type="entry name" value="TRANSCRIPTIONAL ACTIVATOR HAA1-RELATED"/>
    <property type="match status" value="1"/>
</dbReference>
<dbReference type="InterPro" id="IPR001083">
    <property type="entry name" value="Cu_fist_DNA-bd_dom"/>
</dbReference>
<keyword evidence="2" id="KW-0479">Metal-binding</keyword>
<dbReference type="InterPro" id="IPR051763">
    <property type="entry name" value="Copper_Homeo_Regul"/>
</dbReference>
<dbReference type="PRINTS" id="PR00617">
    <property type="entry name" value="COPPERFIST"/>
</dbReference>
<evidence type="ECO:0000259" key="9">
    <source>
        <dbReference type="PROSITE" id="PS50073"/>
    </source>
</evidence>
<organism evidence="10 11">
    <name type="scientific">Penicillium canariense</name>
    <dbReference type="NCBI Taxonomy" id="189055"/>
    <lineage>
        <taxon>Eukaryota</taxon>
        <taxon>Fungi</taxon>
        <taxon>Dikarya</taxon>
        <taxon>Ascomycota</taxon>
        <taxon>Pezizomycotina</taxon>
        <taxon>Eurotiomycetes</taxon>
        <taxon>Eurotiomycetidae</taxon>
        <taxon>Eurotiales</taxon>
        <taxon>Aspergillaceae</taxon>
        <taxon>Penicillium</taxon>
    </lineage>
</organism>
<dbReference type="AlphaFoldDB" id="A0A9W9I4J1"/>
<name>A0A9W9I4J1_9EURO</name>
<dbReference type="GeneID" id="81424676"/>
<evidence type="ECO:0000256" key="6">
    <source>
        <dbReference type="ARBA" id="ARBA00023163"/>
    </source>
</evidence>
<accession>A0A9W9I4J1</accession>
<feature type="compositionally biased region" description="Low complexity" evidence="8">
    <location>
        <begin position="106"/>
        <end position="127"/>
    </location>
</feature>
<feature type="compositionally biased region" description="Basic residues" evidence="8">
    <location>
        <begin position="74"/>
        <end position="86"/>
    </location>
</feature>
<protein>
    <recommendedName>
        <fullName evidence="9">Copper-fist domain-containing protein</fullName>
    </recommendedName>
</protein>
<dbReference type="EMBL" id="JAPQKN010000002">
    <property type="protein sequence ID" value="KAJ5167781.1"/>
    <property type="molecule type" value="Genomic_DNA"/>
</dbReference>
<evidence type="ECO:0000256" key="4">
    <source>
        <dbReference type="ARBA" id="ARBA00023008"/>
    </source>
</evidence>
<dbReference type="InterPro" id="IPR036395">
    <property type="entry name" value="Cu_fist_DNA-bd_dom_sf"/>
</dbReference>
<reference evidence="10" key="1">
    <citation type="submission" date="2022-11" db="EMBL/GenBank/DDBJ databases">
        <authorList>
            <person name="Petersen C."/>
        </authorList>
    </citation>
    <scope>NUCLEOTIDE SEQUENCE</scope>
    <source>
        <strain evidence="10">IBT 26290</strain>
    </source>
</reference>
<evidence type="ECO:0000313" key="10">
    <source>
        <dbReference type="EMBL" id="KAJ5167781.1"/>
    </source>
</evidence>
<feature type="domain" description="Copper-fist" evidence="9">
    <location>
        <begin position="1"/>
        <end position="39"/>
    </location>
</feature>
<dbReference type="GO" id="GO:0006879">
    <property type="term" value="P:intracellular iron ion homeostasis"/>
    <property type="evidence" value="ECO:0007669"/>
    <property type="project" value="TreeGrafter"/>
</dbReference>
<evidence type="ECO:0000256" key="2">
    <source>
        <dbReference type="ARBA" id="ARBA00022723"/>
    </source>
</evidence>
<keyword evidence="5" id="KW-0805">Transcription regulation</keyword>
<evidence type="ECO:0000256" key="5">
    <source>
        <dbReference type="ARBA" id="ARBA00023015"/>
    </source>
</evidence>
<dbReference type="PROSITE" id="PS50073">
    <property type="entry name" value="COPPER_FIST_2"/>
    <property type="match status" value="1"/>
</dbReference>
<dbReference type="OrthoDB" id="5600085at2759"/>
<keyword evidence="6" id="KW-0804">Transcription</keyword>
<gene>
    <name evidence="10" type="ORF">N7482_003375</name>
</gene>
<proteinExistence type="predicted"/>
<dbReference type="Gene3D" id="3.90.430.10">
    <property type="entry name" value="Copper fist DNA-binding domain"/>
    <property type="match status" value="1"/>
</dbReference>
<evidence type="ECO:0000256" key="3">
    <source>
        <dbReference type="ARBA" id="ARBA00022833"/>
    </source>
</evidence>
<sequence>MLIDGHKWACEACIRGHRVTSCKHHDRPLIRIKRKGRPFATCSICNSTPCEAPTDHARLKREAELKTPSSSSKKATHNRLYPRHHNPTGFLPIAPRPSGSSKDAHGSSARVSRSGSTSAASASSSHTPVRGSHSSSRREKVHGSVGDGSGSEGSGNESGGSRAHPSASSSTAGRSVSADGIRTGSGHTVACSALETLALDAAIGGEMFDPRYTLVPAVSGAGLVQAVPLISPLAPEGATPFDFPLDPALTLDEEALGYLGEMDVEVDFTEGVTGEVFHVEDWSRYMWSPETGFEHLDTGYPPSR</sequence>
<dbReference type="GO" id="GO:0005507">
    <property type="term" value="F:copper ion binding"/>
    <property type="evidence" value="ECO:0007669"/>
    <property type="project" value="InterPro"/>
</dbReference>
<dbReference type="Proteomes" id="UP001149163">
    <property type="component" value="Unassembled WGS sequence"/>
</dbReference>
<evidence type="ECO:0000256" key="7">
    <source>
        <dbReference type="ARBA" id="ARBA00023242"/>
    </source>
</evidence>
<comment type="subcellular location">
    <subcellularLocation>
        <location evidence="1">Nucleus</location>
    </subcellularLocation>
</comment>
<dbReference type="SMART" id="SM01090">
    <property type="entry name" value="Copper-fist"/>
    <property type="match status" value="1"/>
</dbReference>
<evidence type="ECO:0000256" key="8">
    <source>
        <dbReference type="SAM" id="MobiDB-lite"/>
    </source>
</evidence>
<dbReference type="GO" id="GO:0000981">
    <property type="term" value="F:DNA-binding transcription factor activity, RNA polymerase II-specific"/>
    <property type="evidence" value="ECO:0007669"/>
    <property type="project" value="TreeGrafter"/>
</dbReference>
<feature type="compositionally biased region" description="Gly residues" evidence="8">
    <location>
        <begin position="145"/>
        <end position="158"/>
    </location>
</feature>
<feature type="region of interest" description="Disordered" evidence="8">
    <location>
        <begin position="61"/>
        <end position="180"/>
    </location>
</feature>
<dbReference type="SMART" id="SM00412">
    <property type="entry name" value="Cu_FIST"/>
    <property type="match status" value="1"/>
</dbReference>
<dbReference type="PANTHER" id="PTHR28088:SF9">
    <property type="entry name" value="TRANSCRIPTION FACTOR GRISEA, PUTATIVE (AFU_ORTHOLOGUE AFUA_1G13190)-RELATED"/>
    <property type="match status" value="1"/>
</dbReference>
<dbReference type="GO" id="GO:0000978">
    <property type="term" value="F:RNA polymerase II cis-regulatory region sequence-specific DNA binding"/>
    <property type="evidence" value="ECO:0007669"/>
    <property type="project" value="TreeGrafter"/>
</dbReference>
<keyword evidence="3" id="KW-0862">Zinc</keyword>
<reference evidence="10" key="2">
    <citation type="journal article" date="2023" name="IMA Fungus">
        <title>Comparative genomic study of the Penicillium genus elucidates a diverse pangenome and 15 lateral gene transfer events.</title>
        <authorList>
            <person name="Petersen C."/>
            <person name="Sorensen T."/>
            <person name="Nielsen M.R."/>
            <person name="Sondergaard T.E."/>
            <person name="Sorensen J.L."/>
            <person name="Fitzpatrick D.A."/>
            <person name="Frisvad J.C."/>
            <person name="Nielsen K.L."/>
        </authorList>
    </citation>
    <scope>NUCLEOTIDE SEQUENCE</scope>
    <source>
        <strain evidence="10">IBT 26290</strain>
    </source>
</reference>
<dbReference type="GO" id="GO:0005634">
    <property type="term" value="C:nucleus"/>
    <property type="evidence" value="ECO:0007669"/>
    <property type="project" value="UniProtKB-SubCell"/>
</dbReference>
<keyword evidence="11" id="KW-1185">Reference proteome</keyword>